<dbReference type="Pfam" id="PF02371">
    <property type="entry name" value="Transposase_20"/>
    <property type="match status" value="1"/>
</dbReference>
<dbReference type="RefSeq" id="WP_381502965.1">
    <property type="nucleotide sequence ID" value="NZ_JBHUOM010000012.1"/>
</dbReference>
<gene>
    <name evidence="2" type="ORF">ACFS25_16075</name>
</gene>
<keyword evidence="3" id="KW-1185">Reference proteome</keyword>
<evidence type="ECO:0000313" key="2">
    <source>
        <dbReference type="EMBL" id="MFD2935307.1"/>
    </source>
</evidence>
<organism evidence="2 3">
    <name type="scientific">Spirosoma flavum</name>
    <dbReference type="NCBI Taxonomy" id="2048557"/>
    <lineage>
        <taxon>Bacteria</taxon>
        <taxon>Pseudomonadati</taxon>
        <taxon>Bacteroidota</taxon>
        <taxon>Cytophagia</taxon>
        <taxon>Cytophagales</taxon>
        <taxon>Cytophagaceae</taxon>
        <taxon>Spirosoma</taxon>
    </lineage>
</organism>
<accession>A0ABW6AL87</accession>
<name>A0ABW6AL87_9BACT</name>
<protein>
    <submittedName>
        <fullName evidence="2">Transposase</fullName>
    </submittedName>
</protein>
<comment type="caution">
    <text evidence="2">The sequence shown here is derived from an EMBL/GenBank/DDBJ whole genome shotgun (WGS) entry which is preliminary data.</text>
</comment>
<dbReference type="PANTHER" id="PTHR33055">
    <property type="entry name" value="TRANSPOSASE FOR INSERTION SEQUENCE ELEMENT IS1111A"/>
    <property type="match status" value="1"/>
</dbReference>
<evidence type="ECO:0000259" key="1">
    <source>
        <dbReference type="Pfam" id="PF02371"/>
    </source>
</evidence>
<dbReference type="InterPro" id="IPR003346">
    <property type="entry name" value="Transposase_20"/>
</dbReference>
<evidence type="ECO:0000313" key="3">
    <source>
        <dbReference type="Proteomes" id="UP001597512"/>
    </source>
</evidence>
<sequence length="100" mass="11471">MLALLHLTGPPARYRSGSSVRGKTRVSQHARLRLKSVFHLGAMSVIQMNGELRDYYRRKVGEGKNKMLVLNAVRNKLIHRVCSVVHRRQKYDKNYTPALA</sequence>
<feature type="domain" description="Transposase IS116/IS110/IS902 C-terminal" evidence="1">
    <location>
        <begin position="11"/>
        <end position="57"/>
    </location>
</feature>
<reference evidence="3" key="1">
    <citation type="journal article" date="2019" name="Int. J. Syst. Evol. Microbiol.">
        <title>The Global Catalogue of Microorganisms (GCM) 10K type strain sequencing project: providing services to taxonomists for standard genome sequencing and annotation.</title>
        <authorList>
            <consortium name="The Broad Institute Genomics Platform"/>
            <consortium name="The Broad Institute Genome Sequencing Center for Infectious Disease"/>
            <person name="Wu L."/>
            <person name="Ma J."/>
        </authorList>
    </citation>
    <scope>NUCLEOTIDE SEQUENCE [LARGE SCALE GENOMIC DNA]</scope>
    <source>
        <strain evidence="3">KCTC 52490</strain>
    </source>
</reference>
<dbReference type="PANTHER" id="PTHR33055:SF3">
    <property type="entry name" value="PUTATIVE TRANSPOSASE FOR IS117-RELATED"/>
    <property type="match status" value="1"/>
</dbReference>
<dbReference type="EMBL" id="JBHUOM010000012">
    <property type="protein sequence ID" value="MFD2935307.1"/>
    <property type="molecule type" value="Genomic_DNA"/>
</dbReference>
<dbReference type="Proteomes" id="UP001597512">
    <property type="component" value="Unassembled WGS sequence"/>
</dbReference>
<proteinExistence type="predicted"/>
<dbReference type="InterPro" id="IPR047650">
    <property type="entry name" value="Transpos_IS110"/>
</dbReference>